<evidence type="ECO:0000313" key="6">
    <source>
        <dbReference type="Proteomes" id="UP001396646"/>
    </source>
</evidence>
<sequence>MKIEVLGSGCAKCNKVKEIVEKVVKEAGIDAEIVKVEDIDKILDYGVMVTPGLVIDGDVKIAGKIPSEDKVKEWLTQ</sequence>
<evidence type="ECO:0000313" key="5">
    <source>
        <dbReference type="EMBL" id="MEL4304225.1"/>
    </source>
</evidence>
<keyword evidence="6" id="KW-1185">Reference proteome</keyword>
<gene>
    <name evidence="5" type="ORF">WOA13_00035</name>
</gene>
<keyword evidence="3" id="KW-0813">Transport</keyword>
<dbReference type="RefSeq" id="WP_342125965.1">
    <property type="nucleotide sequence ID" value="NZ_JBCAUS010000001.1"/>
</dbReference>
<reference evidence="5 6" key="1">
    <citation type="submission" date="2024-04" db="EMBL/GenBank/DDBJ databases">
        <title>Methanococcoides sp. LMO-2.</title>
        <authorList>
            <person name="Liang L."/>
        </authorList>
    </citation>
    <scope>NUCLEOTIDE SEQUENCE [LARGE SCALE GENOMIC DNA]</scope>
    <source>
        <strain evidence="5 6">LMO-2</strain>
    </source>
</reference>
<dbReference type="EMBL" id="JBCAUS010000001">
    <property type="protein sequence ID" value="MEL4304225.1"/>
    <property type="molecule type" value="Genomic_DNA"/>
</dbReference>
<dbReference type="NCBIfam" id="TIGR00412">
    <property type="entry name" value="redox_disulf_2"/>
    <property type="match status" value="1"/>
</dbReference>
<dbReference type="Proteomes" id="UP001396646">
    <property type="component" value="Unassembled WGS sequence"/>
</dbReference>
<comment type="similarity">
    <text evidence="1 3">Belongs to the glutaredoxin family.</text>
</comment>
<comment type="caution">
    <text evidence="5">The sequence shown here is derived from an EMBL/GenBank/DDBJ whole genome shotgun (WGS) entry which is preliminary data.</text>
</comment>
<dbReference type="InterPro" id="IPR036249">
    <property type="entry name" value="Thioredoxin-like_sf"/>
</dbReference>
<dbReference type="PIRSF" id="PIRSF037031">
    <property type="entry name" value="Redox_disulphide_2"/>
    <property type="match status" value="1"/>
</dbReference>
<evidence type="ECO:0000256" key="2">
    <source>
        <dbReference type="ARBA" id="ARBA00022982"/>
    </source>
</evidence>
<dbReference type="InterPro" id="IPR012336">
    <property type="entry name" value="Thioredoxin-like_fold"/>
</dbReference>
<proteinExistence type="inferred from homology"/>
<name>A0ABU9KRP6_9EURY</name>
<keyword evidence="2 3" id="KW-0249">Electron transport</keyword>
<dbReference type="PANTHER" id="PTHR36450">
    <property type="entry name" value="THIOREDOXIN"/>
    <property type="match status" value="1"/>
</dbReference>
<dbReference type="InterPro" id="IPR005243">
    <property type="entry name" value="THIRX-like_proc"/>
</dbReference>
<dbReference type="PANTHER" id="PTHR36450:SF1">
    <property type="entry name" value="THIOREDOXIN"/>
    <property type="match status" value="1"/>
</dbReference>
<comment type="function">
    <text evidence="3">Does not function as a glutathione-disulfide oxidoreductase in the presence of glutathione and glutathione reductase. Has low thioredoxin activity in vitro.</text>
</comment>
<protein>
    <recommendedName>
        <fullName evidence="3">Thioredoxin</fullName>
    </recommendedName>
</protein>
<keyword evidence="3" id="KW-0676">Redox-active center</keyword>
<evidence type="ECO:0000256" key="3">
    <source>
        <dbReference type="PIRNR" id="PIRNR037031"/>
    </source>
</evidence>
<dbReference type="Gene3D" id="3.40.30.10">
    <property type="entry name" value="Glutaredoxin"/>
    <property type="match status" value="1"/>
</dbReference>
<evidence type="ECO:0000259" key="4">
    <source>
        <dbReference type="Pfam" id="PF13192"/>
    </source>
</evidence>
<accession>A0ABU9KRP6</accession>
<evidence type="ECO:0000256" key="1">
    <source>
        <dbReference type="ARBA" id="ARBA00007787"/>
    </source>
</evidence>
<organism evidence="5 6">
    <name type="scientific">Methanococcoides cohabitans</name>
    <dbReference type="NCBI Taxonomy" id="3136559"/>
    <lineage>
        <taxon>Archaea</taxon>
        <taxon>Methanobacteriati</taxon>
        <taxon>Methanobacteriota</taxon>
        <taxon>Stenosarchaea group</taxon>
        <taxon>Methanomicrobia</taxon>
        <taxon>Methanosarcinales</taxon>
        <taxon>Methanosarcinaceae</taxon>
        <taxon>Methanococcoides</taxon>
    </lineage>
</organism>
<feature type="domain" description="Thioredoxin-like fold" evidence="4">
    <location>
        <begin position="1"/>
        <end position="76"/>
    </location>
</feature>
<dbReference type="SUPFAM" id="SSF52833">
    <property type="entry name" value="Thioredoxin-like"/>
    <property type="match status" value="1"/>
</dbReference>
<dbReference type="Pfam" id="PF13192">
    <property type="entry name" value="Thioredoxin_3"/>
    <property type="match status" value="1"/>
</dbReference>